<reference evidence="1 2" key="1">
    <citation type="submission" date="2017-08" db="EMBL/GenBank/DDBJ databases">
        <title>Infants hospitalized years apart are colonized by the same room-sourced microbial strains.</title>
        <authorList>
            <person name="Brooks B."/>
            <person name="Olm M.R."/>
            <person name="Firek B.A."/>
            <person name="Baker R."/>
            <person name="Thomas B.C."/>
            <person name="Morowitz M.J."/>
            <person name="Banfield J.F."/>
        </authorList>
    </citation>
    <scope>NUCLEOTIDE SEQUENCE [LARGE SCALE GENOMIC DNA]</scope>
    <source>
        <strain evidence="1">S2_003_000_R2_14</strain>
    </source>
</reference>
<dbReference type="AlphaFoldDB" id="A0A2W5UVZ9"/>
<dbReference type="InterPro" id="IPR035959">
    <property type="entry name" value="RutC-like_sf"/>
</dbReference>
<dbReference type="Gene3D" id="3.30.1330.40">
    <property type="entry name" value="RutC-like"/>
    <property type="match status" value="1"/>
</dbReference>
<dbReference type="CDD" id="cd02199">
    <property type="entry name" value="YjgF_YER057c_UK114_like_1"/>
    <property type="match status" value="1"/>
</dbReference>
<dbReference type="Proteomes" id="UP000249061">
    <property type="component" value="Unassembled WGS sequence"/>
</dbReference>
<sequence>MNLETIAALGYELTPSPLEVLTFHAATRVGDLVFTSGQIPVFGDVAVKGKVGADVDLPTAQKAAEICAVNCLRAALAVADAAEIERVVKLVGMVNVADGFNDTSSVINGASSFLNSAFPGQPSHARSAVGMVLPGDWAVEVELVLALKAG</sequence>
<evidence type="ECO:0000313" key="1">
    <source>
        <dbReference type="EMBL" id="PZR01891.1"/>
    </source>
</evidence>
<gene>
    <name evidence="1" type="ORF">DI536_37435</name>
</gene>
<dbReference type="PANTHER" id="PTHR43760:SF1">
    <property type="entry name" value="ENDORIBONUCLEASE L-PSP_CHORISMATE MUTASE-LIKE DOMAIN-CONTAINING PROTEIN"/>
    <property type="match status" value="1"/>
</dbReference>
<comment type="caution">
    <text evidence="1">The sequence shown here is derived from an EMBL/GenBank/DDBJ whole genome shotgun (WGS) entry which is preliminary data.</text>
</comment>
<accession>A0A2W5UVZ9</accession>
<protein>
    <submittedName>
        <fullName evidence="1">LysR family transcriptional regulator</fullName>
    </submittedName>
</protein>
<organism evidence="1 2">
    <name type="scientific">Archangium gephyra</name>
    <dbReference type="NCBI Taxonomy" id="48"/>
    <lineage>
        <taxon>Bacteria</taxon>
        <taxon>Pseudomonadati</taxon>
        <taxon>Myxococcota</taxon>
        <taxon>Myxococcia</taxon>
        <taxon>Myxococcales</taxon>
        <taxon>Cystobacterineae</taxon>
        <taxon>Archangiaceae</taxon>
        <taxon>Archangium</taxon>
    </lineage>
</organism>
<name>A0A2W5UVZ9_9BACT</name>
<dbReference type="EMBL" id="QFQP01000248">
    <property type="protein sequence ID" value="PZR01891.1"/>
    <property type="molecule type" value="Genomic_DNA"/>
</dbReference>
<dbReference type="SUPFAM" id="SSF55298">
    <property type="entry name" value="YjgF-like"/>
    <property type="match status" value="1"/>
</dbReference>
<dbReference type="PANTHER" id="PTHR43760">
    <property type="entry name" value="ENDORIBONUCLEASE-RELATED"/>
    <property type="match status" value="1"/>
</dbReference>
<dbReference type="InterPro" id="IPR006175">
    <property type="entry name" value="YjgF/YER057c/UK114"/>
</dbReference>
<evidence type="ECO:0000313" key="2">
    <source>
        <dbReference type="Proteomes" id="UP000249061"/>
    </source>
</evidence>
<dbReference type="Pfam" id="PF01042">
    <property type="entry name" value="Ribonuc_L-PSP"/>
    <property type="match status" value="1"/>
</dbReference>
<dbReference type="InterPro" id="IPR013813">
    <property type="entry name" value="Endoribo_LPSP/chorism_mut-like"/>
</dbReference>
<proteinExistence type="predicted"/>